<evidence type="ECO:0000256" key="4">
    <source>
        <dbReference type="HAMAP-Rule" id="MF_00063"/>
    </source>
</evidence>
<reference evidence="6 7" key="1">
    <citation type="journal article" date="2013" name="Biodegradation">
        <title>Quantitative proteomic analysis of ibuprofen-degrading Patulibacter sp. strain I11.</title>
        <authorList>
            <person name="Almeida B."/>
            <person name="Kjeldal H."/>
            <person name="Lolas I."/>
            <person name="Knudsen A.D."/>
            <person name="Carvalho G."/>
            <person name="Nielsen K.L."/>
            <person name="Barreto Crespo M.T."/>
            <person name="Stensballe A."/>
            <person name="Nielsen J.L."/>
        </authorList>
    </citation>
    <scope>NUCLEOTIDE SEQUENCE [LARGE SCALE GENOMIC DNA]</scope>
    <source>
        <strain evidence="6 7">I11</strain>
    </source>
</reference>
<feature type="active site" description="Nucleophile; cysteine thiosulfonate intermediate" evidence="4">
    <location>
        <position position="226"/>
    </location>
</feature>
<dbReference type="InterPro" id="IPR002500">
    <property type="entry name" value="PAPS_reduct_dom"/>
</dbReference>
<evidence type="ECO:0000256" key="3">
    <source>
        <dbReference type="ARBA" id="ARBA00024327"/>
    </source>
</evidence>
<dbReference type="OrthoDB" id="9794018at2"/>
<feature type="binding site" evidence="4">
    <location>
        <position position="122"/>
    </location>
    <ligand>
        <name>[4Fe-4S] cluster</name>
        <dbReference type="ChEBI" id="CHEBI:49883"/>
    </ligand>
</feature>
<keyword evidence="4" id="KW-0963">Cytoplasm</keyword>
<dbReference type="Gene3D" id="3.40.50.620">
    <property type="entry name" value="HUPs"/>
    <property type="match status" value="1"/>
</dbReference>
<gene>
    <name evidence="4" type="primary">cysH</name>
    <name evidence="6" type="ORF">PAI11_25590</name>
</gene>
<dbReference type="GO" id="GO:0051539">
    <property type="term" value="F:4 iron, 4 sulfur cluster binding"/>
    <property type="evidence" value="ECO:0007669"/>
    <property type="project" value="UniProtKB-UniRule"/>
</dbReference>
<keyword evidence="4" id="KW-0408">Iron</keyword>
<dbReference type="GO" id="GO:0046872">
    <property type="term" value="F:metal ion binding"/>
    <property type="evidence" value="ECO:0007669"/>
    <property type="project" value="UniProtKB-KW"/>
</dbReference>
<comment type="pathway">
    <text evidence="3 4">Sulfur metabolism; hydrogen sulfide biosynthesis; sulfite from sulfate.</text>
</comment>
<dbReference type="Pfam" id="PF01507">
    <property type="entry name" value="PAPS_reduct"/>
    <property type="match status" value="1"/>
</dbReference>
<protein>
    <recommendedName>
        <fullName evidence="4">Adenosine 5'-phosphosulfate reductase</fullName>
        <shortName evidence="4">APS reductase</shortName>
        <ecNumber evidence="4">1.8.4.10</ecNumber>
    </recommendedName>
    <alternativeName>
        <fullName evidence="4">5'-adenylylsulfate reductase</fullName>
    </alternativeName>
    <alternativeName>
        <fullName evidence="4">Thioredoxin-dependent 5'-adenylylsulfate reductase</fullName>
    </alternativeName>
</protein>
<comment type="catalytic activity">
    <reaction evidence="4">
        <text>[thioredoxin]-disulfide + sulfite + AMP + 2 H(+) = adenosine 5'-phosphosulfate + [thioredoxin]-dithiol</text>
        <dbReference type="Rhea" id="RHEA:21976"/>
        <dbReference type="Rhea" id="RHEA-COMP:10698"/>
        <dbReference type="Rhea" id="RHEA-COMP:10700"/>
        <dbReference type="ChEBI" id="CHEBI:15378"/>
        <dbReference type="ChEBI" id="CHEBI:17359"/>
        <dbReference type="ChEBI" id="CHEBI:29950"/>
        <dbReference type="ChEBI" id="CHEBI:50058"/>
        <dbReference type="ChEBI" id="CHEBI:58243"/>
        <dbReference type="ChEBI" id="CHEBI:456215"/>
        <dbReference type="EC" id="1.8.4.10"/>
    </reaction>
</comment>
<dbReference type="GO" id="GO:0004604">
    <property type="term" value="F:phosphoadenylyl-sulfate reductase (thioredoxin) activity"/>
    <property type="evidence" value="ECO:0007669"/>
    <property type="project" value="UniProtKB-UniRule"/>
</dbReference>
<dbReference type="GO" id="GO:0070814">
    <property type="term" value="P:hydrogen sulfide biosynthetic process"/>
    <property type="evidence" value="ECO:0007669"/>
    <property type="project" value="UniProtKB-UniRule"/>
</dbReference>
<dbReference type="Proteomes" id="UP000005143">
    <property type="component" value="Unassembled WGS sequence"/>
</dbReference>
<dbReference type="PANTHER" id="PTHR46509:SF1">
    <property type="entry name" value="PHOSPHOADENOSINE PHOSPHOSULFATE REDUCTASE"/>
    <property type="match status" value="1"/>
</dbReference>
<dbReference type="EC" id="1.8.4.10" evidence="4"/>
<dbReference type="RefSeq" id="WP_007575705.1">
    <property type="nucleotide sequence ID" value="NZ_AGUD01000210.1"/>
</dbReference>
<dbReference type="HAMAP" id="MF_00063">
    <property type="entry name" value="CysH"/>
    <property type="match status" value="1"/>
</dbReference>
<evidence type="ECO:0000313" key="7">
    <source>
        <dbReference type="Proteomes" id="UP000005143"/>
    </source>
</evidence>
<keyword evidence="7" id="KW-1185">Reference proteome</keyword>
<organism evidence="6 7">
    <name type="scientific">Patulibacter medicamentivorans</name>
    <dbReference type="NCBI Taxonomy" id="1097667"/>
    <lineage>
        <taxon>Bacteria</taxon>
        <taxon>Bacillati</taxon>
        <taxon>Actinomycetota</taxon>
        <taxon>Thermoleophilia</taxon>
        <taxon>Solirubrobacterales</taxon>
        <taxon>Patulibacteraceae</taxon>
        <taxon>Patulibacter</taxon>
    </lineage>
</organism>
<proteinExistence type="inferred from homology"/>
<feature type="binding site" evidence="4">
    <location>
        <position position="121"/>
    </location>
    <ligand>
        <name>[4Fe-4S] cluster</name>
        <dbReference type="ChEBI" id="CHEBI:49883"/>
    </ligand>
</feature>
<feature type="binding site" evidence="4">
    <location>
        <position position="204"/>
    </location>
    <ligand>
        <name>[4Fe-4S] cluster</name>
        <dbReference type="ChEBI" id="CHEBI:49883"/>
    </ligand>
</feature>
<dbReference type="GO" id="GO:0005737">
    <property type="term" value="C:cytoplasm"/>
    <property type="evidence" value="ECO:0007669"/>
    <property type="project" value="UniProtKB-SubCell"/>
</dbReference>
<keyword evidence="4" id="KW-0411">Iron-sulfur</keyword>
<evidence type="ECO:0000256" key="1">
    <source>
        <dbReference type="ARBA" id="ARBA00009732"/>
    </source>
</evidence>
<dbReference type="GO" id="GO:0019379">
    <property type="term" value="P:sulfate assimilation, phosphoadenylyl sulfate reduction by phosphoadenylyl-sulfate reductase (thioredoxin)"/>
    <property type="evidence" value="ECO:0007669"/>
    <property type="project" value="UniProtKB-UniRule"/>
</dbReference>
<keyword evidence="2 4" id="KW-0560">Oxidoreductase</keyword>
<dbReference type="NCBIfam" id="TIGR00434">
    <property type="entry name" value="cysH"/>
    <property type="match status" value="1"/>
</dbReference>
<dbReference type="NCBIfam" id="NF002537">
    <property type="entry name" value="PRK02090.1"/>
    <property type="match status" value="1"/>
</dbReference>
<comment type="function">
    <text evidence="4">Catalyzes the formation of sulfite from adenosine 5'-phosphosulfate (APS) using thioredoxin as an electron donor.</text>
</comment>
<feature type="domain" description="Phosphoadenosine phosphosulphate reductase" evidence="5">
    <location>
        <begin position="41"/>
        <end position="210"/>
    </location>
</feature>
<dbReference type="InterPro" id="IPR004511">
    <property type="entry name" value="PAPS/APS_Rdtase"/>
</dbReference>
<dbReference type="PANTHER" id="PTHR46509">
    <property type="entry name" value="PHOSPHOADENOSINE PHOSPHOSULFATE REDUCTASE"/>
    <property type="match status" value="1"/>
</dbReference>
<comment type="similarity">
    <text evidence="1 4">Belongs to the PAPS reductase family. CysH subfamily.</text>
</comment>
<evidence type="ECO:0000259" key="5">
    <source>
        <dbReference type="Pfam" id="PF01507"/>
    </source>
</evidence>
<dbReference type="PATRIC" id="fig|1097667.3.peg.2540"/>
<feature type="binding site" evidence="4">
    <location>
        <position position="207"/>
    </location>
    <ligand>
        <name>[4Fe-4S] cluster</name>
        <dbReference type="ChEBI" id="CHEBI:49883"/>
    </ligand>
</feature>
<evidence type="ECO:0000256" key="2">
    <source>
        <dbReference type="ARBA" id="ARBA00023002"/>
    </source>
</evidence>
<dbReference type="InterPro" id="IPR014729">
    <property type="entry name" value="Rossmann-like_a/b/a_fold"/>
</dbReference>
<comment type="cofactor">
    <cofactor evidence="4">
        <name>[4Fe-4S] cluster</name>
        <dbReference type="ChEBI" id="CHEBI:49883"/>
    </cofactor>
    <text evidence="4">Binds 1 [4Fe-4S] cluster per subunit.</text>
</comment>
<evidence type="ECO:0000313" key="6">
    <source>
        <dbReference type="EMBL" id="EHN10599.1"/>
    </source>
</evidence>
<dbReference type="CDD" id="cd23945">
    <property type="entry name" value="PAPS_reductase"/>
    <property type="match status" value="1"/>
</dbReference>
<dbReference type="SUPFAM" id="SSF52402">
    <property type="entry name" value="Adenine nucleotide alpha hydrolases-like"/>
    <property type="match status" value="1"/>
</dbReference>
<sequence length="233" mass="25786">MSLISDNPATAAPADLVLPDLEAASAAEVVAWALDEFHPGIALACSFQKEEAVLLDLVFEARPDARVFALDTGLLFDQTYDLWKQVEERYSTTIERWQGPTLAEQAARHGDKLWATNPSQCCGIRKVEPLRRGLSTLDAWVTGIRRDQSPARAGAAKVEWDDQFGLVKVNPLADWSDKDVWREIAKRDLPYNPLHDQGYASIGCVPCTRPGEGREGRWAGSDKVECGLHQEDA</sequence>
<comment type="subcellular location">
    <subcellularLocation>
        <location evidence="4">Cytoplasm</location>
    </subcellularLocation>
</comment>
<keyword evidence="4" id="KW-0479">Metal-binding</keyword>
<dbReference type="AlphaFoldDB" id="H0E6V8"/>
<dbReference type="EMBL" id="AGUD01000210">
    <property type="protein sequence ID" value="EHN10599.1"/>
    <property type="molecule type" value="Genomic_DNA"/>
</dbReference>
<comment type="caution">
    <text evidence="6">The sequence shown here is derived from an EMBL/GenBank/DDBJ whole genome shotgun (WGS) entry which is preliminary data.</text>
</comment>
<dbReference type="GO" id="GO:0043866">
    <property type="term" value="F:adenylyl-sulfate reductase (thioredoxin) activity"/>
    <property type="evidence" value="ECO:0007669"/>
    <property type="project" value="UniProtKB-EC"/>
</dbReference>
<name>H0E6V8_9ACTN</name>
<dbReference type="PIRSF" id="PIRSF000857">
    <property type="entry name" value="PAPS_reductase"/>
    <property type="match status" value="1"/>
</dbReference>
<accession>H0E6V8</accession>